<gene>
    <name evidence="1" type="ORF">LWI29_012337</name>
</gene>
<comment type="caution">
    <text evidence="1">The sequence shown here is derived from an EMBL/GenBank/DDBJ whole genome shotgun (WGS) entry which is preliminary data.</text>
</comment>
<dbReference type="EMBL" id="JAUESC010000385">
    <property type="protein sequence ID" value="KAK0578560.1"/>
    <property type="molecule type" value="Genomic_DNA"/>
</dbReference>
<dbReference type="PANTHER" id="PTHR11439">
    <property type="entry name" value="GAG-POL-RELATED RETROTRANSPOSON"/>
    <property type="match status" value="1"/>
</dbReference>
<evidence type="ECO:0000313" key="1">
    <source>
        <dbReference type="EMBL" id="KAK0578560.1"/>
    </source>
</evidence>
<dbReference type="PANTHER" id="PTHR11439:SF467">
    <property type="entry name" value="INTEGRASE CATALYTIC DOMAIN-CONTAINING PROTEIN"/>
    <property type="match status" value="1"/>
</dbReference>
<organism evidence="1 2">
    <name type="scientific">Acer saccharum</name>
    <name type="common">Sugar maple</name>
    <dbReference type="NCBI Taxonomy" id="4024"/>
    <lineage>
        <taxon>Eukaryota</taxon>
        <taxon>Viridiplantae</taxon>
        <taxon>Streptophyta</taxon>
        <taxon>Embryophyta</taxon>
        <taxon>Tracheophyta</taxon>
        <taxon>Spermatophyta</taxon>
        <taxon>Magnoliopsida</taxon>
        <taxon>eudicotyledons</taxon>
        <taxon>Gunneridae</taxon>
        <taxon>Pentapetalae</taxon>
        <taxon>rosids</taxon>
        <taxon>malvids</taxon>
        <taxon>Sapindales</taxon>
        <taxon>Sapindaceae</taxon>
        <taxon>Hippocastanoideae</taxon>
        <taxon>Acereae</taxon>
        <taxon>Acer</taxon>
    </lineage>
</organism>
<dbReference type="AlphaFoldDB" id="A0AA39VFX4"/>
<reference evidence="1" key="2">
    <citation type="submission" date="2023-06" db="EMBL/GenBank/DDBJ databases">
        <authorList>
            <person name="Swenson N.G."/>
            <person name="Wegrzyn J.L."/>
            <person name="Mcevoy S.L."/>
        </authorList>
    </citation>
    <scope>NUCLEOTIDE SEQUENCE</scope>
    <source>
        <strain evidence="1">NS2018</strain>
        <tissue evidence="1">Leaf</tissue>
    </source>
</reference>
<protein>
    <submittedName>
        <fullName evidence="1">Uncharacterized protein</fullName>
    </submittedName>
</protein>
<accession>A0AA39VFX4</accession>
<dbReference type="Proteomes" id="UP001168877">
    <property type="component" value="Unassembled WGS sequence"/>
</dbReference>
<name>A0AA39VFX4_ACESA</name>
<keyword evidence="2" id="KW-1185">Reference proteome</keyword>
<reference evidence="1" key="1">
    <citation type="journal article" date="2022" name="Plant J.">
        <title>Strategies of tolerance reflected in two North American maple genomes.</title>
        <authorList>
            <person name="McEvoy S.L."/>
            <person name="Sezen U.U."/>
            <person name="Trouern-Trend A."/>
            <person name="McMahon S.M."/>
            <person name="Schaberg P.G."/>
            <person name="Yang J."/>
            <person name="Wegrzyn J.L."/>
            <person name="Swenson N.G."/>
        </authorList>
    </citation>
    <scope>NUCLEOTIDE SEQUENCE</scope>
    <source>
        <strain evidence="1">NS2018</strain>
    </source>
</reference>
<proteinExistence type="predicted"/>
<evidence type="ECO:0000313" key="2">
    <source>
        <dbReference type="Proteomes" id="UP001168877"/>
    </source>
</evidence>
<sequence length="152" mass="16800">MRNCKPANVPLCASFMLSAALSPRSLEESRYMEEIPYSSAVGSVMYSIISTRPDLAQAISVLSRYMANPGKGHWNAMKWLLRYISSTTEVGLNYDCSNTVLDLIGYVDSDYAGTIEVEKVSTEENPADMGTKVVPYSKLKHCLNLLKIGEYG</sequence>